<keyword evidence="1" id="KW-0472">Membrane</keyword>
<accession>A0A8T3BR17</accession>
<evidence type="ECO:0000313" key="2">
    <source>
        <dbReference type="EMBL" id="KAI0518779.1"/>
    </source>
</evidence>
<keyword evidence="3" id="KW-1185">Reference proteome</keyword>
<reference evidence="2" key="1">
    <citation type="journal article" date="2022" name="Front. Genet.">
        <title>Chromosome-Scale Assembly of the Dendrobium nobile Genome Provides Insights Into the Molecular Mechanism of the Biosynthesis of the Medicinal Active Ingredient of Dendrobium.</title>
        <authorList>
            <person name="Xu Q."/>
            <person name="Niu S.-C."/>
            <person name="Li K.-L."/>
            <person name="Zheng P.-J."/>
            <person name="Zhang X.-J."/>
            <person name="Jia Y."/>
            <person name="Liu Y."/>
            <person name="Niu Y.-X."/>
            <person name="Yu L.-H."/>
            <person name="Chen D.-F."/>
            <person name="Zhang G.-Q."/>
        </authorList>
    </citation>
    <scope>NUCLEOTIDE SEQUENCE</scope>
    <source>
        <tissue evidence="2">Leaf</tissue>
    </source>
</reference>
<proteinExistence type="predicted"/>
<sequence length="135" mass="15797">MYWIAKLQEMNDIYFLSFSVLDLARPFLDLARPELQLLPLIPLTESTEGVISDLFSSISSLPFFPLLFLLSCPNMRKFYLISCTNIYKYIYLEAAWYTIIIFHKENTSLLLDIYIYIYFGMGIHPLPPLKRLLAV</sequence>
<comment type="caution">
    <text evidence="2">The sequence shown here is derived from an EMBL/GenBank/DDBJ whole genome shotgun (WGS) entry which is preliminary data.</text>
</comment>
<dbReference type="EMBL" id="JAGYWB010000006">
    <property type="protein sequence ID" value="KAI0518779.1"/>
    <property type="molecule type" value="Genomic_DNA"/>
</dbReference>
<keyword evidence="1" id="KW-0812">Transmembrane</keyword>
<dbReference type="AlphaFoldDB" id="A0A8T3BR17"/>
<evidence type="ECO:0000256" key="1">
    <source>
        <dbReference type="SAM" id="Phobius"/>
    </source>
</evidence>
<organism evidence="2 3">
    <name type="scientific">Dendrobium nobile</name>
    <name type="common">Orchid</name>
    <dbReference type="NCBI Taxonomy" id="94219"/>
    <lineage>
        <taxon>Eukaryota</taxon>
        <taxon>Viridiplantae</taxon>
        <taxon>Streptophyta</taxon>
        <taxon>Embryophyta</taxon>
        <taxon>Tracheophyta</taxon>
        <taxon>Spermatophyta</taxon>
        <taxon>Magnoliopsida</taxon>
        <taxon>Liliopsida</taxon>
        <taxon>Asparagales</taxon>
        <taxon>Orchidaceae</taxon>
        <taxon>Epidendroideae</taxon>
        <taxon>Malaxideae</taxon>
        <taxon>Dendrobiinae</taxon>
        <taxon>Dendrobium</taxon>
    </lineage>
</organism>
<evidence type="ECO:0000313" key="3">
    <source>
        <dbReference type="Proteomes" id="UP000829196"/>
    </source>
</evidence>
<gene>
    <name evidence="2" type="ORF">KFK09_006215</name>
</gene>
<keyword evidence="1" id="KW-1133">Transmembrane helix</keyword>
<feature type="transmembrane region" description="Helical" evidence="1">
    <location>
        <begin position="50"/>
        <end position="70"/>
    </location>
</feature>
<dbReference type="Proteomes" id="UP000829196">
    <property type="component" value="Unassembled WGS sequence"/>
</dbReference>
<name>A0A8T3BR17_DENNO</name>
<protein>
    <submittedName>
        <fullName evidence="2">Uncharacterized protein</fullName>
    </submittedName>
</protein>